<proteinExistence type="predicted"/>
<sequence>MEQFDVWTARGGGGDGDGESDGGGGDEDRDGWVAKDGDRRTDGMMTKTVPAVFFTRRKKKDEGMVEHTEVVRAYFSSPFTAGVKRSTFVDGSKMDLSQKVSLYKEIEFLKWYSKLGKG</sequence>
<dbReference type="AlphaFoldDB" id="A0ABD1ULX8"/>
<accession>A0ABD1ULX8</accession>
<feature type="region of interest" description="Disordered" evidence="1">
    <location>
        <begin position="1"/>
        <end position="43"/>
    </location>
</feature>
<keyword evidence="3" id="KW-1185">Reference proteome</keyword>
<evidence type="ECO:0000313" key="3">
    <source>
        <dbReference type="Proteomes" id="UP001604336"/>
    </source>
</evidence>
<dbReference type="EMBL" id="JBFOLK010000003">
    <property type="protein sequence ID" value="KAL2526062.1"/>
    <property type="molecule type" value="Genomic_DNA"/>
</dbReference>
<organism evidence="2 3">
    <name type="scientific">Abeliophyllum distichum</name>
    <dbReference type="NCBI Taxonomy" id="126358"/>
    <lineage>
        <taxon>Eukaryota</taxon>
        <taxon>Viridiplantae</taxon>
        <taxon>Streptophyta</taxon>
        <taxon>Embryophyta</taxon>
        <taxon>Tracheophyta</taxon>
        <taxon>Spermatophyta</taxon>
        <taxon>Magnoliopsida</taxon>
        <taxon>eudicotyledons</taxon>
        <taxon>Gunneridae</taxon>
        <taxon>Pentapetalae</taxon>
        <taxon>asterids</taxon>
        <taxon>lamiids</taxon>
        <taxon>Lamiales</taxon>
        <taxon>Oleaceae</taxon>
        <taxon>Forsythieae</taxon>
        <taxon>Abeliophyllum</taxon>
    </lineage>
</organism>
<protein>
    <submittedName>
        <fullName evidence="2">Uncharacterized protein</fullName>
    </submittedName>
</protein>
<feature type="compositionally biased region" description="Acidic residues" evidence="1">
    <location>
        <begin position="16"/>
        <end position="29"/>
    </location>
</feature>
<reference evidence="3" key="1">
    <citation type="submission" date="2024-07" db="EMBL/GenBank/DDBJ databases">
        <title>Two chromosome-level genome assemblies of Korean endemic species Abeliophyllum distichum and Forsythia ovata (Oleaceae).</title>
        <authorList>
            <person name="Jang H."/>
        </authorList>
    </citation>
    <scope>NUCLEOTIDE SEQUENCE [LARGE SCALE GENOMIC DNA]</scope>
</reference>
<dbReference type="Proteomes" id="UP001604336">
    <property type="component" value="Unassembled WGS sequence"/>
</dbReference>
<gene>
    <name evidence="2" type="ORF">Adt_11116</name>
</gene>
<evidence type="ECO:0000313" key="2">
    <source>
        <dbReference type="EMBL" id="KAL2526062.1"/>
    </source>
</evidence>
<feature type="compositionally biased region" description="Basic and acidic residues" evidence="1">
    <location>
        <begin position="30"/>
        <end position="42"/>
    </location>
</feature>
<name>A0ABD1ULX8_9LAMI</name>
<comment type="caution">
    <text evidence="2">The sequence shown here is derived from an EMBL/GenBank/DDBJ whole genome shotgun (WGS) entry which is preliminary data.</text>
</comment>
<evidence type="ECO:0000256" key="1">
    <source>
        <dbReference type="SAM" id="MobiDB-lite"/>
    </source>
</evidence>